<proteinExistence type="predicted"/>
<comment type="caution">
    <text evidence="2">The sequence shown here is derived from an EMBL/GenBank/DDBJ whole genome shotgun (WGS) entry which is preliminary data.</text>
</comment>
<dbReference type="EMBL" id="BLVO01000016">
    <property type="protein sequence ID" value="GFM34970.1"/>
    <property type="molecule type" value="Genomic_DNA"/>
</dbReference>
<dbReference type="RefSeq" id="WP_174406614.1">
    <property type="nucleotide sequence ID" value="NZ_BLVO01000016.1"/>
</dbReference>
<name>A0A7J0BMR4_9BACT</name>
<feature type="chain" id="PRO_5029453531" description="YtkA-like domain-containing protein" evidence="1">
    <location>
        <begin position="30"/>
        <end position="138"/>
    </location>
</feature>
<evidence type="ECO:0000313" key="2">
    <source>
        <dbReference type="EMBL" id="GFM34970.1"/>
    </source>
</evidence>
<dbReference type="AlphaFoldDB" id="A0A7J0BMR4"/>
<reference evidence="2 3" key="1">
    <citation type="submission" date="2020-05" db="EMBL/GenBank/DDBJ databases">
        <title>Draft genome sequence of Desulfovibrio sp. strain HN2T.</title>
        <authorList>
            <person name="Ueno A."/>
            <person name="Tamazawa S."/>
            <person name="Tamamura S."/>
            <person name="Murakami T."/>
            <person name="Kiyama T."/>
            <person name="Inomata H."/>
            <person name="Amano Y."/>
            <person name="Miyakawa K."/>
            <person name="Tamaki H."/>
            <person name="Naganuma T."/>
            <person name="Kaneko K."/>
        </authorList>
    </citation>
    <scope>NUCLEOTIDE SEQUENCE [LARGE SCALE GENOMIC DNA]</scope>
    <source>
        <strain evidence="2 3">HN2</strain>
    </source>
</reference>
<sequence length="138" mass="14890">MKYILGIPWLAPVLLAMFLVSALHQVAHAAETGKAKKEGASRLTVQGELVTEQPVRVVFNLGDYTVPQGAYTSINIAVIEAPQGGKPSVQSGYPASTITFHAPGTYTLEFLLNEVRKPSCGGVLLNPLLEERKTFLIQ</sequence>
<keyword evidence="3" id="KW-1185">Reference proteome</keyword>
<gene>
    <name evidence="2" type="ORF">DSM101010T_33350</name>
</gene>
<feature type="signal peptide" evidence="1">
    <location>
        <begin position="1"/>
        <end position="29"/>
    </location>
</feature>
<dbReference type="Proteomes" id="UP000503840">
    <property type="component" value="Unassembled WGS sequence"/>
</dbReference>
<protein>
    <recommendedName>
        <fullName evidence="4">YtkA-like domain-containing protein</fullName>
    </recommendedName>
</protein>
<evidence type="ECO:0008006" key="4">
    <source>
        <dbReference type="Google" id="ProtNLM"/>
    </source>
</evidence>
<accession>A0A7J0BMR4</accession>
<evidence type="ECO:0000313" key="3">
    <source>
        <dbReference type="Proteomes" id="UP000503840"/>
    </source>
</evidence>
<keyword evidence="1" id="KW-0732">Signal</keyword>
<organism evidence="2 3">
    <name type="scientific">Desulfovibrio subterraneus</name>
    <dbReference type="NCBI Taxonomy" id="2718620"/>
    <lineage>
        <taxon>Bacteria</taxon>
        <taxon>Pseudomonadati</taxon>
        <taxon>Thermodesulfobacteriota</taxon>
        <taxon>Desulfovibrionia</taxon>
        <taxon>Desulfovibrionales</taxon>
        <taxon>Desulfovibrionaceae</taxon>
        <taxon>Desulfovibrio</taxon>
    </lineage>
</organism>
<evidence type="ECO:0000256" key="1">
    <source>
        <dbReference type="SAM" id="SignalP"/>
    </source>
</evidence>